<dbReference type="NCBIfam" id="TIGR01633">
    <property type="entry name" value="phi3626_gp14_N"/>
    <property type="match status" value="1"/>
</dbReference>
<keyword evidence="3" id="KW-1185">Reference proteome</keyword>
<dbReference type="Proteomes" id="UP000028868">
    <property type="component" value="Unassembled WGS sequence"/>
</dbReference>
<name>A0A059NYK8_9BACI</name>
<dbReference type="Pfam" id="PF05709">
    <property type="entry name" value="Sipho_tail"/>
    <property type="match status" value="1"/>
</dbReference>
<dbReference type="Gene3D" id="2.40.30.200">
    <property type="match status" value="1"/>
</dbReference>
<feature type="domain" description="Siphovirus-type tail component RIFT-related" evidence="1">
    <location>
        <begin position="32"/>
        <end position="129"/>
    </location>
</feature>
<dbReference type="InterPro" id="IPR006520">
    <property type="entry name" value="Dit_BPSPP_N"/>
</dbReference>
<evidence type="ECO:0000259" key="1">
    <source>
        <dbReference type="Pfam" id="PF05709"/>
    </source>
</evidence>
<comment type="caution">
    <text evidence="2">The sequence shown here is derived from an EMBL/GenBank/DDBJ whole genome shotgun (WGS) entry which is preliminary data.</text>
</comment>
<gene>
    <name evidence="2" type="ORF">BN983_00780</name>
</gene>
<dbReference type="EMBL" id="CCDI010000001">
    <property type="protein sequence ID" value="CDQ22567.1"/>
    <property type="molecule type" value="Genomic_DNA"/>
</dbReference>
<dbReference type="RefSeq" id="WP_035505934.1">
    <property type="nucleotide sequence ID" value="NZ_CCDI010000001.1"/>
</dbReference>
<reference evidence="3" key="1">
    <citation type="submission" date="2014-03" db="EMBL/GenBank/DDBJ databases">
        <authorList>
            <person name="Urmite Genomes U."/>
        </authorList>
    </citation>
    <scope>NUCLEOTIDE SEQUENCE [LARGE SCALE GENOMIC DNA]</scope>
    <source>
        <strain evidence="3">HD-03</strain>
    </source>
</reference>
<protein>
    <recommendedName>
        <fullName evidence="1">Siphovirus-type tail component RIFT-related domain-containing protein</fullName>
    </recommendedName>
</protein>
<organism evidence="2 3">
    <name type="scientific">Halobacillus karajensis</name>
    <dbReference type="NCBI Taxonomy" id="195088"/>
    <lineage>
        <taxon>Bacteria</taxon>
        <taxon>Bacillati</taxon>
        <taxon>Bacillota</taxon>
        <taxon>Bacilli</taxon>
        <taxon>Bacillales</taxon>
        <taxon>Bacillaceae</taxon>
        <taxon>Halobacillus</taxon>
    </lineage>
</organism>
<sequence length="491" mass="55745">MKTDMHFDEEFEVRLDDSLLTDYFYVQDVSGRELANYELDTLAVPGRAGAYLRSKRLQSTPISIKAVMMYDSEEELREAYNELNGLLSSDKPGMMTFSDEPEFSYYVTYAGCDTNDQVRGNQKITLNFFRGDPYKYGLEQTRLFQNDMLQVINDGTADAKPIITVKPLEPITHITLANERGDIMKIGEVPAVDETVTERKTRILTSELATLTGWTAGSSVDNGTIAGQMKVKNDHMWTDDFGTGTGWHGPAVKQSLSESLYDFALEVDLRNIATKREQVGRVEVALLDASNNQVGKVMMQKERQGSWHNRAVIQAGSSAEGWKIINNTGGTETTWHEFDGTMTLRRIGNEWSAYIGKYYNGRHDARDYRTWTDENETFTAPVTQVQVYIAQYADKPVTRLEPYEMLVDRYNANAGGVPYIADANDEVTFDHTINDILINGQSIFHEKFNAEPEKAKSFAATFFPLHQGMNRLYTFPEGKMTTEINYRKRYI</sequence>
<evidence type="ECO:0000313" key="3">
    <source>
        <dbReference type="Proteomes" id="UP000028868"/>
    </source>
</evidence>
<dbReference type="InterPro" id="IPR008841">
    <property type="entry name" value="Siphovirus-type_tail_N"/>
</dbReference>
<evidence type="ECO:0000313" key="2">
    <source>
        <dbReference type="EMBL" id="CDQ22567.1"/>
    </source>
</evidence>
<dbReference type="AlphaFoldDB" id="A0A059NYK8"/>
<proteinExistence type="predicted"/>
<accession>A0A059NYK8</accession>
<reference evidence="2 3" key="2">
    <citation type="submission" date="2014-05" db="EMBL/GenBank/DDBJ databases">
        <title>Draft genome sequence of Halobacillus karajensis HK-03.</title>
        <authorList>
            <person name="Khelaifia S."/>
            <person name="Croce O."/>
            <person name="Lagier J.C."/>
            <person name="Raoult D."/>
        </authorList>
    </citation>
    <scope>NUCLEOTIDE SEQUENCE [LARGE SCALE GENOMIC DNA]</scope>
    <source>
        <strain evidence="2 3">HD-03</strain>
    </source>
</reference>